<dbReference type="GO" id="GO:0004582">
    <property type="term" value="F:dolichyl-phosphate beta-D-mannosyltransferase activity"/>
    <property type="evidence" value="ECO:0007669"/>
    <property type="project" value="InterPro"/>
</dbReference>
<dbReference type="PANTHER" id="PTHR43398:SF1">
    <property type="entry name" value="DOLICHOL-PHOSPHATE MANNOSYLTRANSFERASE SUBUNIT 1"/>
    <property type="match status" value="1"/>
</dbReference>
<reference evidence="5 6" key="1">
    <citation type="submission" date="2019-03" db="EMBL/GenBank/DDBJ databases">
        <title>Genomic Encyclopedia of Type Strains, Phase IV (KMG-IV): sequencing the most valuable type-strain genomes for metagenomic binning, comparative biology and taxonomic classification.</title>
        <authorList>
            <person name="Goeker M."/>
        </authorList>
    </citation>
    <scope>NUCLEOTIDE SEQUENCE [LARGE SCALE GENOMIC DNA]</scope>
    <source>
        <strain evidence="5 6">DSM 100556</strain>
    </source>
</reference>
<dbReference type="InterPro" id="IPR029044">
    <property type="entry name" value="Nucleotide-diphossugar_trans"/>
</dbReference>
<keyword evidence="2 5" id="KW-0328">Glycosyltransferase</keyword>
<comment type="similarity">
    <text evidence="1">Belongs to the glycosyltransferase 2 family.</text>
</comment>
<protein>
    <submittedName>
        <fullName evidence="5">Dolichol-phosphate mannosyltransferase</fullName>
    </submittedName>
</protein>
<dbReference type="GO" id="GO:0009247">
    <property type="term" value="P:glycolipid biosynthetic process"/>
    <property type="evidence" value="ECO:0007669"/>
    <property type="project" value="TreeGrafter"/>
</dbReference>
<dbReference type="Pfam" id="PF00535">
    <property type="entry name" value="Glycos_transf_2"/>
    <property type="match status" value="1"/>
</dbReference>
<keyword evidence="3 5" id="KW-0808">Transferase</keyword>
<evidence type="ECO:0000313" key="5">
    <source>
        <dbReference type="EMBL" id="TCL59419.1"/>
    </source>
</evidence>
<name>A0A4R1R238_9FIRM</name>
<dbReference type="SUPFAM" id="SSF53448">
    <property type="entry name" value="Nucleotide-diphospho-sugar transferases"/>
    <property type="match status" value="1"/>
</dbReference>
<proteinExistence type="inferred from homology"/>
<accession>A0A4R1R238</accession>
<evidence type="ECO:0000256" key="1">
    <source>
        <dbReference type="ARBA" id="ARBA00006739"/>
    </source>
</evidence>
<feature type="domain" description="Glycosyltransferase 2-like" evidence="4">
    <location>
        <begin position="6"/>
        <end position="172"/>
    </location>
</feature>
<comment type="caution">
    <text evidence="5">The sequence shown here is derived from an EMBL/GenBank/DDBJ whole genome shotgun (WGS) entry which is preliminary data.</text>
</comment>
<keyword evidence="6" id="KW-1185">Reference proteome</keyword>
<dbReference type="InterPro" id="IPR039528">
    <property type="entry name" value="DPM1-like"/>
</dbReference>
<dbReference type="InterPro" id="IPR001173">
    <property type="entry name" value="Glyco_trans_2-like"/>
</dbReference>
<dbReference type="EMBL" id="SLUO01000004">
    <property type="protein sequence ID" value="TCL59419.1"/>
    <property type="molecule type" value="Genomic_DNA"/>
</dbReference>
<dbReference type="GO" id="GO:0016020">
    <property type="term" value="C:membrane"/>
    <property type="evidence" value="ECO:0007669"/>
    <property type="project" value="GOC"/>
</dbReference>
<dbReference type="Proteomes" id="UP000295718">
    <property type="component" value="Unassembled WGS sequence"/>
</dbReference>
<dbReference type="RefSeq" id="WP_051869787.1">
    <property type="nucleotide sequence ID" value="NZ_JPNB01000002.1"/>
</dbReference>
<evidence type="ECO:0000259" key="4">
    <source>
        <dbReference type="Pfam" id="PF00535"/>
    </source>
</evidence>
<sequence length="237" mass="27243">MKKTIIVMPIANEEATIGKVLDEILSLGYDNLYIYPVMDNYSKDKTQKIVEEFEQKTDKVKLIFYKESYGVISCYLEGFRHALKDGAERIIEMDGGGSHLPAELPQFIEKLEEGYDCVWGSRFVTGGGVSNHPLYRRILSSGGTVLANAVLGTRLKDMTSGFEGFQRRILENMDLDKFLSKGHMYQTEMRYYCRNYHTIEVPIHYVGSESSFRMKSVTEALRILFELKRNEKSVMKK</sequence>
<dbReference type="Gene3D" id="3.90.550.10">
    <property type="entry name" value="Spore Coat Polysaccharide Biosynthesis Protein SpsA, Chain A"/>
    <property type="match status" value="1"/>
</dbReference>
<dbReference type="PANTHER" id="PTHR43398">
    <property type="entry name" value="DOLICHOL-PHOSPHATE MANNOSYLTRANSFERASE SUBUNIT 1"/>
    <property type="match status" value="1"/>
</dbReference>
<gene>
    <name evidence="5" type="ORF">EDD76_104156</name>
</gene>
<dbReference type="AlphaFoldDB" id="A0A4R1R238"/>
<dbReference type="STRING" id="1469948.GCA_000732725_03705"/>
<organism evidence="5 6">
    <name type="scientific">Kineothrix alysoides</name>
    <dbReference type="NCBI Taxonomy" id="1469948"/>
    <lineage>
        <taxon>Bacteria</taxon>
        <taxon>Bacillati</taxon>
        <taxon>Bacillota</taxon>
        <taxon>Clostridia</taxon>
        <taxon>Lachnospirales</taxon>
        <taxon>Lachnospiraceae</taxon>
        <taxon>Kineothrix</taxon>
    </lineage>
</organism>
<evidence type="ECO:0000256" key="3">
    <source>
        <dbReference type="ARBA" id="ARBA00022679"/>
    </source>
</evidence>
<evidence type="ECO:0000313" key="6">
    <source>
        <dbReference type="Proteomes" id="UP000295718"/>
    </source>
</evidence>
<dbReference type="OrthoDB" id="9810303at2"/>
<evidence type="ECO:0000256" key="2">
    <source>
        <dbReference type="ARBA" id="ARBA00022676"/>
    </source>
</evidence>